<evidence type="ECO:0000259" key="6">
    <source>
        <dbReference type="PROSITE" id="PS50871"/>
    </source>
</evidence>
<evidence type="ECO:0000256" key="4">
    <source>
        <dbReference type="SAM" id="Coils"/>
    </source>
</evidence>
<keyword evidence="4" id="KW-0175">Coiled coil</keyword>
<name>A0A8W8MS89_MAGGI</name>
<dbReference type="PANTHER" id="PTHR22923">
    <property type="entry name" value="CEREBELLIN-RELATED"/>
    <property type="match status" value="1"/>
</dbReference>
<dbReference type="OMA" id="FTICILM"/>
<evidence type="ECO:0000256" key="5">
    <source>
        <dbReference type="SAM" id="SignalP"/>
    </source>
</evidence>
<keyword evidence="8" id="KW-1185">Reference proteome</keyword>
<comment type="subcellular location">
    <subcellularLocation>
        <location evidence="1">Secreted</location>
    </subcellularLocation>
</comment>
<keyword evidence="2" id="KW-0964">Secreted</keyword>
<dbReference type="EnsemblMetazoa" id="G34232.2">
    <property type="protein sequence ID" value="G34232.2:cds"/>
    <property type="gene ID" value="G34232"/>
</dbReference>
<dbReference type="InterPro" id="IPR001073">
    <property type="entry name" value="C1q_dom"/>
</dbReference>
<dbReference type="Gene3D" id="2.60.120.40">
    <property type="match status" value="1"/>
</dbReference>
<protein>
    <recommendedName>
        <fullName evidence="6">C1q domain-containing protein</fullName>
    </recommendedName>
</protein>
<feature type="signal peptide" evidence="5">
    <location>
        <begin position="1"/>
        <end position="18"/>
    </location>
</feature>
<dbReference type="PANTHER" id="PTHR22923:SF113">
    <property type="entry name" value="COMPLEMENT C1Q-LIKE PROTEIN 4"/>
    <property type="match status" value="1"/>
</dbReference>
<evidence type="ECO:0000256" key="3">
    <source>
        <dbReference type="ARBA" id="ARBA00022729"/>
    </source>
</evidence>
<dbReference type="Pfam" id="PF00386">
    <property type="entry name" value="C1q"/>
    <property type="match status" value="1"/>
</dbReference>
<evidence type="ECO:0000256" key="1">
    <source>
        <dbReference type="ARBA" id="ARBA00004613"/>
    </source>
</evidence>
<accession>A0A8W8MS89</accession>
<keyword evidence="3 5" id="KW-0732">Signal</keyword>
<dbReference type="SMART" id="SM00110">
    <property type="entry name" value="C1Q"/>
    <property type="match status" value="1"/>
</dbReference>
<evidence type="ECO:0000313" key="7">
    <source>
        <dbReference type="EnsemblMetazoa" id="G34232.2:cds"/>
    </source>
</evidence>
<dbReference type="PRINTS" id="PR00007">
    <property type="entry name" value="COMPLEMNTC1Q"/>
</dbReference>
<dbReference type="PROSITE" id="PS50871">
    <property type="entry name" value="C1Q"/>
    <property type="match status" value="1"/>
</dbReference>
<dbReference type="AlphaFoldDB" id="A0A8W8MS89"/>
<feature type="chain" id="PRO_5036470503" description="C1q domain-containing protein" evidence="5">
    <location>
        <begin position="19"/>
        <end position="238"/>
    </location>
</feature>
<reference evidence="7" key="1">
    <citation type="submission" date="2022-08" db="UniProtKB">
        <authorList>
            <consortium name="EnsemblMetazoa"/>
        </authorList>
    </citation>
    <scope>IDENTIFICATION</scope>
    <source>
        <strain evidence="7">05x7-T-G4-1.051#20</strain>
    </source>
</reference>
<organism evidence="7 8">
    <name type="scientific">Magallana gigas</name>
    <name type="common">Pacific oyster</name>
    <name type="synonym">Crassostrea gigas</name>
    <dbReference type="NCBI Taxonomy" id="29159"/>
    <lineage>
        <taxon>Eukaryota</taxon>
        <taxon>Metazoa</taxon>
        <taxon>Spiralia</taxon>
        <taxon>Lophotrochozoa</taxon>
        <taxon>Mollusca</taxon>
        <taxon>Bivalvia</taxon>
        <taxon>Autobranchia</taxon>
        <taxon>Pteriomorphia</taxon>
        <taxon>Ostreida</taxon>
        <taxon>Ostreoidea</taxon>
        <taxon>Ostreidae</taxon>
        <taxon>Magallana</taxon>
    </lineage>
</organism>
<dbReference type="Proteomes" id="UP000005408">
    <property type="component" value="Unassembled WGS sequence"/>
</dbReference>
<sequence>MLMLFNWFLFLVPLSCLAFIPDNTEKLTSVIGELTERIADLEVRLSTQEHININLESRLKVQEKKNREHEDLINALSARTCTISKQSAFKRQQDEMLHKNSFDNRVAFYSYLSNTDMHPKPNQTIVFDHVVTNTGGKFNSKTGVFTCPIQGVYAFSWTVYCSNGGYLISELVVNSRSVGDMLCSGQGDDNIRHTSSVAVVELNEGDRVYVRTHPIAVLNGVLWSGPIYLSSFSGWTIF</sequence>
<evidence type="ECO:0000313" key="8">
    <source>
        <dbReference type="Proteomes" id="UP000005408"/>
    </source>
</evidence>
<feature type="coiled-coil region" evidence="4">
    <location>
        <begin position="52"/>
        <end position="79"/>
    </location>
</feature>
<dbReference type="InterPro" id="IPR008983">
    <property type="entry name" value="Tumour_necrosis_fac-like_dom"/>
</dbReference>
<dbReference type="SUPFAM" id="SSF49842">
    <property type="entry name" value="TNF-like"/>
    <property type="match status" value="1"/>
</dbReference>
<dbReference type="InterPro" id="IPR050822">
    <property type="entry name" value="Cerebellin_Synaptic_Org"/>
</dbReference>
<evidence type="ECO:0000256" key="2">
    <source>
        <dbReference type="ARBA" id="ARBA00022525"/>
    </source>
</evidence>
<proteinExistence type="predicted"/>
<feature type="domain" description="C1q" evidence="6">
    <location>
        <begin position="101"/>
        <end position="238"/>
    </location>
</feature>
<dbReference type="GO" id="GO:0005576">
    <property type="term" value="C:extracellular region"/>
    <property type="evidence" value="ECO:0007669"/>
    <property type="project" value="UniProtKB-SubCell"/>
</dbReference>